<evidence type="ECO:0000313" key="3">
    <source>
        <dbReference type="Proteomes" id="UP000336646"/>
    </source>
</evidence>
<comment type="caution">
    <text evidence="2">The sequence shown here is derived from an EMBL/GenBank/DDBJ whole genome shotgun (WGS) entry which is preliminary data.</text>
</comment>
<dbReference type="RefSeq" id="WP_144772536.1">
    <property type="nucleotide sequence ID" value="NZ_RXIR01000003.1"/>
</dbReference>
<dbReference type="AlphaFoldDB" id="A0A6C1TZS0"/>
<feature type="region of interest" description="Disordered" evidence="1">
    <location>
        <begin position="129"/>
        <end position="148"/>
    </location>
</feature>
<reference evidence="2 3" key="1">
    <citation type="submission" date="2018-12" db="EMBL/GenBank/DDBJ databases">
        <title>Corynebacterium sanguinis sp. nov., a clinically-associated and environmental corynebacterium.</title>
        <authorList>
            <person name="Gonzales-Siles L."/>
            <person name="Jaen-Luchoro D."/>
            <person name="Cardew S."/>
            <person name="Inganas E."/>
            <person name="Ohlen M."/>
            <person name="Jensie-Markopolous S."/>
            <person name="Pinyeiro-Iglesias B."/>
            <person name="Molin K."/>
            <person name="Skovbjerg S."/>
            <person name="Svensson-Stadler L."/>
            <person name="Funke G."/>
            <person name="Moore E.R.B."/>
        </authorList>
    </citation>
    <scope>NUCLEOTIDE SEQUENCE [LARGE SCALE GENOMIC DNA]</scope>
    <source>
        <strain evidence="2 3">58734</strain>
    </source>
</reference>
<dbReference type="Proteomes" id="UP000336646">
    <property type="component" value="Unassembled WGS sequence"/>
</dbReference>
<name>A0A6C1TZS0_9CORY</name>
<accession>A0A6C1TZS0</accession>
<protein>
    <submittedName>
        <fullName evidence="2">Uncharacterized protein</fullName>
    </submittedName>
</protein>
<organism evidence="2 3">
    <name type="scientific">Corynebacterium sanguinis</name>
    <dbReference type="NCBI Taxonomy" id="2594913"/>
    <lineage>
        <taxon>Bacteria</taxon>
        <taxon>Bacillati</taxon>
        <taxon>Actinomycetota</taxon>
        <taxon>Actinomycetes</taxon>
        <taxon>Mycobacteriales</taxon>
        <taxon>Corynebacteriaceae</taxon>
        <taxon>Corynebacterium</taxon>
    </lineage>
</organism>
<evidence type="ECO:0000313" key="2">
    <source>
        <dbReference type="EMBL" id="TVS29797.1"/>
    </source>
</evidence>
<feature type="compositionally biased region" description="Polar residues" evidence="1">
    <location>
        <begin position="133"/>
        <end position="148"/>
    </location>
</feature>
<dbReference type="EMBL" id="RXIR01000003">
    <property type="protein sequence ID" value="TVS29797.1"/>
    <property type="molecule type" value="Genomic_DNA"/>
</dbReference>
<sequence>MAENTVNLFDYALAINGPEPITINVGDDLELTLRRNHTGAQVVAFTENENKRIDRASEILNDDKLDDATKATKLGNVMRQYTIGLLTELTVDTTAAVIKKAAEQIVKLPTDARNKVYRTIGALAGVVDENGNPFPSTASSATPTPING</sequence>
<evidence type="ECO:0000256" key="1">
    <source>
        <dbReference type="SAM" id="MobiDB-lite"/>
    </source>
</evidence>
<proteinExistence type="predicted"/>
<gene>
    <name evidence="2" type="ORF">EKI59_02430</name>
</gene>